<keyword evidence="2" id="KW-0732">Signal</keyword>
<evidence type="ECO:0000256" key="2">
    <source>
        <dbReference type="SAM" id="SignalP"/>
    </source>
</evidence>
<comment type="caution">
    <text evidence="4">The sequence shown here is derived from an EMBL/GenBank/DDBJ whole genome shotgun (WGS) entry which is preliminary data.</text>
</comment>
<evidence type="ECO:0000313" key="5">
    <source>
        <dbReference type="Proteomes" id="UP001623330"/>
    </source>
</evidence>
<dbReference type="InterPro" id="IPR018871">
    <property type="entry name" value="GLEYA_adhesin_domain"/>
</dbReference>
<feature type="chain" id="PRO_5046854327" evidence="2">
    <location>
        <begin position="24"/>
        <end position="943"/>
    </location>
</feature>
<organism evidence="4 5">
    <name type="scientific">Nakaseomyces bracarensis</name>
    <dbReference type="NCBI Taxonomy" id="273131"/>
    <lineage>
        <taxon>Eukaryota</taxon>
        <taxon>Fungi</taxon>
        <taxon>Dikarya</taxon>
        <taxon>Ascomycota</taxon>
        <taxon>Saccharomycotina</taxon>
        <taxon>Saccharomycetes</taxon>
        <taxon>Saccharomycetales</taxon>
        <taxon>Saccharomycetaceae</taxon>
        <taxon>Nakaseomyces</taxon>
    </lineage>
</organism>
<evidence type="ECO:0000313" key="4">
    <source>
        <dbReference type="EMBL" id="KAL3231207.1"/>
    </source>
</evidence>
<name>A0ABR4NSM4_9SACH</name>
<proteinExistence type="predicted"/>
<evidence type="ECO:0000259" key="3">
    <source>
        <dbReference type="PROSITE" id="PS51820"/>
    </source>
</evidence>
<evidence type="ECO:0000256" key="1">
    <source>
        <dbReference type="SAM" id="MobiDB-lite"/>
    </source>
</evidence>
<feature type="domain" description="PA14" evidence="3">
    <location>
        <begin position="101"/>
        <end position="270"/>
    </location>
</feature>
<feature type="compositionally biased region" description="Polar residues" evidence="1">
    <location>
        <begin position="840"/>
        <end position="849"/>
    </location>
</feature>
<dbReference type="InterPro" id="IPR037524">
    <property type="entry name" value="PA14/GLEYA"/>
</dbReference>
<feature type="region of interest" description="Disordered" evidence="1">
    <location>
        <begin position="830"/>
        <end position="856"/>
    </location>
</feature>
<reference evidence="4 5" key="1">
    <citation type="submission" date="2024-05" db="EMBL/GenBank/DDBJ databases">
        <title>Long read based assembly of the Candida bracarensis genome reveals expanded adhesin content.</title>
        <authorList>
            <person name="Marcet-Houben M."/>
            <person name="Ksiezopolska E."/>
            <person name="Gabaldon T."/>
        </authorList>
    </citation>
    <scope>NUCLEOTIDE SEQUENCE [LARGE SCALE GENOMIC DNA]</scope>
    <source>
        <strain evidence="4 5">CBM6</strain>
    </source>
</reference>
<gene>
    <name evidence="4" type="ORF">RNJ44_00846</name>
</gene>
<dbReference type="Proteomes" id="UP001623330">
    <property type="component" value="Unassembled WGS sequence"/>
</dbReference>
<dbReference type="Gene3D" id="2.60.120.1560">
    <property type="match status" value="1"/>
</dbReference>
<protein>
    <submittedName>
        <fullName evidence="4">Some similarities with uniprot</fullName>
    </submittedName>
</protein>
<dbReference type="Pfam" id="PF10528">
    <property type="entry name" value="GLEYA"/>
    <property type="match status" value="1"/>
</dbReference>
<feature type="signal peptide" evidence="2">
    <location>
        <begin position="1"/>
        <end position="23"/>
    </location>
</feature>
<dbReference type="PROSITE" id="PS51820">
    <property type="entry name" value="PA14"/>
    <property type="match status" value="1"/>
</dbReference>
<dbReference type="EMBL" id="JBEVYD010000008">
    <property type="protein sequence ID" value="KAL3231207.1"/>
    <property type="molecule type" value="Genomic_DNA"/>
</dbReference>
<keyword evidence="5" id="KW-1185">Reference proteome</keyword>
<sequence length="943" mass="102956">MTWLQLLFVYYKLIPFFVQYSNSLNICAVNNVDKDENTSNNLNSNSQNHFPLGCAPKRNAIKEGLSMELYKYDYRYYQVPCADAPYELCWIDKQDGPCYDSSYLNFNYARYGYQHHQKIGEAEGVTGVLDFRFCPMTWCYVQYGTLPPAYNYPTPITISNFTLIMYGYFKPTISGIYTFYIEGDDLLYLNFGAGNAFDCCKLNTTYDKFGNYQAYAIWGSDHVKNQLKVNLDADYYYPIRMFYNNRDYVAALSISFSIDNDPEKINDFTGYLYSVNDEELGCSNNIVFNSTCDNVLSPKTYSTQIIDKCNSLEILTDEITVYHIKIPCSTTATSVECINGFYDPLHNTCVPASIVYKSTFATNTTPVPINTETTLSSKTNNYKSITTNLPNVITITPRAAPMVTTSFEPGTRVGTETVTTISTYTVGTDNVTTPETIVVVKTRTPPAPVVTTSFEPGTRVGTETVTTISTYTVGTDNVTTPETIVVVKTRTPPAPVVTTSFEPGTRVGTETVTTISTYTVGTDNVTTPETIVVVKTRTPPAPVVTTSFEPGTRVGTETVTTISTYTVGTDNVTTPETIVVVKTRTPPAPVVTTSFEPGTRVGTETVTTISTYTVGTDNVTTPETIVVVKTRTPPAPVVTTSFEPGTRVGTETVTTISTYTVGTDNITTPETIVVIESFTSFTGSSLKISETSPRSSSLKYSSTFSSSYTKYVNSTRSSLTKSSSIVSSMKLSSISQESISKIKSYASLITSDSSVNYRQTTTDSFTSSTSTSVGKFSTPGEELITTASANSKIGEKISSKSSGPLSNGNWATINFDTQISISSDFQQSHRSTKDGVYKTPSPTFSSAVGNNHRPSESLSTNQEVVAQASASNVNINDNISSVKNSISKESDSSSSLISIPEYFSTTSSPVRSEILTLFDGSSSIKNSSWLATFIISLLTFMVV</sequence>
<accession>A0ABR4NSM4</accession>